<dbReference type="AlphaFoldDB" id="A0A2M9XDM3"/>
<comment type="caution">
    <text evidence="1">The sequence shown here is derived from an EMBL/GenBank/DDBJ whole genome shotgun (WGS) entry which is preliminary data.</text>
</comment>
<evidence type="ECO:0000313" key="1">
    <source>
        <dbReference type="EMBL" id="PJZ25787.1"/>
    </source>
</evidence>
<organism evidence="1 2">
    <name type="scientific">Leptospira hartskeerlii</name>
    <dbReference type="NCBI Taxonomy" id="2023177"/>
    <lineage>
        <taxon>Bacteria</taxon>
        <taxon>Pseudomonadati</taxon>
        <taxon>Spirochaetota</taxon>
        <taxon>Spirochaetia</taxon>
        <taxon>Leptospirales</taxon>
        <taxon>Leptospiraceae</taxon>
        <taxon>Leptospira</taxon>
    </lineage>
</organism>
<sequence length="281" mass="33292">MPFLVSGNIDLVERSNLRKLEKHLGIILSPHQYPLEQYNLIRASLKQKLDSDTLIRSMTRRELLSFIYILTQFGDVVQKETPDEYLDVENVPVVIEWQAGHYMIPYEVLDFLAQSRVFRNQNYLFALIPALPSKEKKAWLEWIGAGYGRTFPREINHELYFQCRHLQKPFQGKSLVQEESIRLEQLWAPGKNETVDWFYKGIMPFYSSMKELQRSERDPFLLHVLDLIRSGKLVLKRLPEEFGRKEEYQLVSTVEGNTPQLRDTVFSWEEAREESEDFLFR</sequence>
<dbReference type="Proteomes" id="UP000232196">
    <property type="component" value="Unassembled WGS sequence"/>
</dbReference>
<evidence type="ECO:0000313" key="2">
    <source>
        <dbReference type="Proteomes" id="UP000232196"/>
    </source>
</evidence>
<dbReference type="OrthoDB" id="335417at2"/>
<keyword evidence="2" id="KW-1185">Reference proteome</keyword>
<protein>
    <submittedName>
        <fullName evidence="1">Uncharacterized protein</fullName>
    </submittedName>
</protein>
<dbReference type="RefSeq" id="WP_100706428.1">
    <property type="nucleotide sequence ID" value="NZ_NPDL01000001.1"/>
</dbReference>
<name>A0A2M9XDM3_9LEPT</name>
<reference evidence="1 2" key="1">
    <citation type="submission" date="2017-07" db="EMBL/GenBank/DDBJ databases">
        <title>Leptospira spp. isolated from tropical soils.</title>
        <authorList>
            <person name="Thibeaux R."/>
            <person name="Iraola G."/>
            <person name="Ferres I."/>
            <person name="Bierque E."/>
            <person name="Girault D."/>
            <person name="Soupe-Gilbert M.-E."/>
            <person name="Picardeau M."/>
            <person name="Goarant C."/>
        </authorList>
    </citation>
    <scope>NUCLEOTIDE SEQUENCE [LARGE SCALE GENOMIC DNA]</scope>
    <source>
        <strain evidence="1 2">MCA1-C-A1</strain>
    </source>
</reference>
<gene>
    <name evidence="1" type="ORF">CH357_09115</name>
</gene>
<dbReference type="EMBL" id="NPDN01000004">
    <property type="protein sequence ID" value="PJZ25787.1"/>
    <property type="molecule type" value="Genomic_DNA"/>
</dbReference>
<proteinExistence type="predicted"/>
<accession>A0A2M9XDM3</accession>